<feature type="transmembrane region" description="Helical" evidence="10">
    <location>
        <begin position="478"/>
        <end position="502"/>
    </location>
</feature>
<gene>
    <name evidence="12" type="primary">rnf217</name>
    <name evidence="12" type="ORF">TNCT_4081</name>
</gene>
<evidence type="ECO:0000256" key="4">
    <source>
        <dbReference type="ARBA" id="ARBA00022723"/>
    </source>
</evidence>
<dbReference type="PANTHER" id="PTHR11685">
    <property type="entry name" value="RBR FAMILY RING FINGER AND IBR DOMAIN-CONTAINING"/>
    <property type="match status" value="1"/>
</dbReference>
<dbReference type="AlphaFoldDB" id="A0A8X6EZ29"/>
<keyword evidence="10" id="KW-1133">Transmembrane helix</keyword>
<dbReference type="InterPro" id="IPR031127">
    <property type="entry name" value="E3_UB_ligase_RBR"/>
</dbReference>
<keyword evidence="10" id="KW-0812">Transmembrane</keyword>
<dbReference type="Proteomes" id="UP000887116">
    <property type="component" value="Unassembled WGS sequence"/>
</dbReference>
<evidence type="ECO:0000256" key="2">
    <source>
        <dbReference type="ARBA" id="ARBA00012251"/>
    </source>
</evidence>
<feature type="domain" description="RING-type" evidence="11">
    <location>
        <begin position="245"/>
        <end position="457"/>
    </location>
</feature>
<dbReference type="InterPro" id="IPR002867">
    <property type="entry name" value="IBR_dom"/>
</dbReference>
<evidence type="ECO:0000256" key="5">
    <source>
        <dbReference type="ARBA" id="ARBA00022737"/>
    </source>
</evidence>
<evidence type="ECO:0000313" key="13">
    <source>
        <dbReference type="Proteomes" id="UP000887116"/>
    </source>
</evidence>
<comment type="caution">
    <text evidence="12">The sequence shown here is derived from an EMBL/GenBank/DDBJ whole genome shotgun (WGS) entry which is preliminary data.</text>
</comment>
<evidence type="ECO:0000256" key="8">
    <source>
        <dbReference type="ARBA" id="ARBA00022833"/>
    </source>
</evidence>
<feature type="compositionally biased region" description="Basic and acidic residues" evidence="9">
    <location>
        <begin position="528"/>
        <end position="543"/>
    </location>
</feature>
<dbReference type="EMBL" id="BMAO01020093">
    <property type="protein sequence ID" value="GFQ64961.1"/>
    <property type="molecule type" value="Genomic_DNA"/>
</dbReference>
<dbReference type="Pfam" id="PF22191">
    <property type="entry name" value="IBR_1"/>
    <property type="match status" value="1"/>
</dbReference>
<dbReference type="Gene3D" id="1.20.120.1750">
    <property type="match status" value="1"/>
</dbReference>
<reference evidence="12" key="1">
    <citation type="submission" date="2020-07" db="EMBL/GenBank/DDBJ databases">
        <title>Multicomponent nature underlies the extraordinary mechanical properties of spider dragline silk.</title>
        <authorList>
            <person name="Kono N."/>
            <person name="Nakamura H."/>
            <person name="Mori M."/>
            <person name="Yoshida Y."/>
            <person name="Ohtoshi R."/>
            <person name="Malay A.D."/>
            <person name="Moran D.A.P."/>
            <person name="Tomita M."/>
            <person name="Numata K."/>
            <person name="Arakawa K."/>
        </authorList>
    </citation>
    <scope>NUCLEOTIDE SEQUENCE</scope>
</reference>
<dbReference type="InterPro" id="IPR013083">
    <property type="entry name" value="Znf_RING/FYVE/PHD"/>
</dbReference>
<keyword evidence="7" id="KW-0833">Ubl conjugation pathway</keyword>
<evidence type="ECO:0000256" key="7">
    <source>
        <dbReference type="ARBA" id="ARBA00022786"/>
    </source>
</evidence>
<dbReference type="GO" id="GO:0016567">
    <property type="term" value="P:protein ubiquitination"/>
    <property type="evidence" value="ECO:0007669"/>
    <property type="project" value="InterPro"/>
</dbReference>
<accession>A0A8X6EZ29</accession>
<protein>
    <recommendedName>
        <fullName evidence="2">RBR-type E3 ubiquitin transferase</fullName>
        <ecNumber evidence="2">2.3.2.31</ecNumber>
    </recommendedName>
</protein>
<proteinExistence type="predicted"/>
<keyword evidence="8" id="KW-0862">Zinc</keyword>
<dbReference type="GO" id="GO:0061630">
    <property type="term" value="F:ubiquitin protein ligase activity"/>
    <property type="evidence" value="ECO:0007669"/>
    <property type="project" value="UniProtKB-EC"/>
</dbReference>
<feature type="region of interest" description="Disordered" evidence="9">
    <location>
        <begin position="520"/>
        <end position="543"/>
    </location>
</feature>
<evidence type="ECO:0000259" key="11">
    <source>
        <dbReference type="PROSITE" id="PS51873"/>
    </source>
</evidence>
<evidence type="ECO:0000256" key="9">
    <source>
        <dbReference type="SAM" id="MobiDB-lite"/>
    </source>
</evidence>
<keyword evidence="3" id="KW-0808">Transferase</keyword>
<keyword evidence="6" id="KW-0863">Zinc-finger</keyword>
<dbReference type="EC" id="2.3.2.31" evidence="2"/>
<evidence type="ECO:0000256" key="3">
    <source>
        <dbReference type="ARBA" id="ARBA00022679"/>
    </source>
</evidence>
<sequence>MANCNAASSDGKEIENNIDRRLLPQGNAAENTRNRPKVQGIKYFLIPSPSIPRKILTFKFSPGCNSLLPLDGPMSVEYLHILLDTFVNSFGSEGLHLGRYHPQSDPEQFVSQNQPSDTSSLSTNQNYFSTFKAKREAQPPITQLYSAATMPKPYNPSEFTYEGYYRDPPTKAERRTEFCLTDLIPNPNESVMGQLKDSLFLVQRLFNTEEKLQLEDGSRLDEVLELIPDDTYFPRIPCFPVGKLKFEECAICAKAEYIYRRVCCGYSACNNCLKRYYSSKVKNNQLKIKCYNPNCYEFAHKNEILERLDKLSAQKFKILLLLANNSPYYKSCPQCNRLTENWEVQSLPMEPNNLNYPRVICPSCRLVWCYRCQTAGHDGFTCSQNEKNVLRKRSEAWNGQKCPNCKIYIKNTFASDRMHCIQCNIDFCYKCGEKFRNLMFFGDHSSKLSIFGCKFCFKADQPLQRMAIRGAIFGGKLIAVPVLGAIAVFAGVLAVASSVIGLPMYKGVCLFRTFQNTQAPVGKPTPPKHHETNNGLDCPKRQF</sequence>
<keyword evidence="13" id="KW-1185">Reference proteome</keyword>
<comment type="catalytic activity">
    <reaction evidence="1">
        <text>[E2 ubiquitin-conjugating enzyme]-S-ubiquitinyl-L-cysteine + [acceptor protein]-L-lysine = [E2 ubiquitin-conjugating enzyme]-L-cysteine + [acceptor protein]-N(6)-ubiquitinyl-L-lysine.</text>
        <dbReference type="EC" id="2.3.2.31"/>
    </reaction>
</comment>
<dbReference type="OrthoDB" id="69641at2759"/>
<dbReference type="Pfam" id="PF01485">
    <property type="entry name" value="IBR"/>
    <property type="match status" value="1"/>
</dbReference>
<dbReference type="SUPFAM" id="SSF57850">
    <property type="entry name" value="RING/U-box"/>
    <property type="match status" value="3"/>
</dbReference>
<keyword evidence="4" id="KW-0479">Metal-binding</keyword>
<dbReference type="PROSITE" id="PS51873">
    <property type="entry name" value="TRIAD"/>
    <property type="match status" value="1"/>
</dbReference>
<organism evidence="12 13">
    <name type="scientific">Trichonephila clavata</name>
    <name type="common">Joro spider</name>
    <name type="synonym">Nephila clavata</name>
    <dbReference type="NCBI Taxonomy" id="2740835"/>
    <lineage>
        <taxon>Eukaryota</taxon>
        <taxon>Metazoa</taxon>
        <taxon>Ecdysozoa</taxon>
        <taxon>Arthropoda</taxon>
        <taxon>Chelicerata</taxon>
        <taxon>Arachnida</taxon>
        <taxon>Araneae</taxon>
        <taxon>Araneomorphae</taxon>
        <taxon>Entelegynae</taxon>
        <taxon>Araneoidea</taxon>
        <taxon>Nephilidae</taxon>
        <taxon>Trichonephila</taxon>
    </lineage>
</organism>
<evidence type="ECO:0000256" key="6">
    <source>
        <dbReference type="ARBA" id="ARBA00022771"/>
    </source>
</evidence>
<keyword evidence="10" id="KW-0472">Membrane</keyword>
<evidence type="ECO:0000256" key="10">
    <source>
        <dbReference type="SAM" id="Phobius"/>
    </source>
</evidence>
<dbReference type="Gene3D" id="3.30.40.10">
    <property type="entry name" value="Zinc/RING finger domain, C3HC4 (zinc finger)"/>
    <property type="match status" value="1"/>
</dbReference>
<name>A0A8X6EZ29_TRICU</name>
<dbReference type="InterPro" id="IPR044066">
    <property type="entry name" value="TRIAD_supradom"/>
</dbReference>
<keyword evidence="5" id="KW-0677">Repeat</keyword>
<evidence type="ECO:0000256" key="1">
    <source>
        <dbReference type="ARBA" id="ARBA00001798"/>
    </source>
</evidence>
<dbReference type="GO" id="GO:0008270">
    <property type="term" value="F:zinc ion binding"/>
    <property type="evidence" value="ECO:0007669"/>
    <property type="project" value="UniProtKB-KW"/>
</dbReference>
<evidence type="ECO:0000313" key="12">
    <source>
        <dbReference type="EMBL" id="GFQ64961.1"/>
    </source>
</evidence>